<accession>A0A8D8GAE2</accession>
<proteinExistence type="predicted"/>
<feature type="compositionally biased region" description="Polar residues" evidence="1">
    <location>
        <begin position="1"/>
        <end position="27"/>
    </location>
</feature>
<protein>
    <submittedName>
        <fullName evidence="2">(northern house mosquito) hypothetical protein</fullName>
    </submittedName>
</protein>
<reference evidence="2" key="1">
    <citation type="submission" date="2021-05" db="EMBL/GenBank/DDBJ databases">
        <authorList>
            <person name="Alioto T."/>
            <person name="Alioto T."/>
            <person name="Gomez Garrido J."/>
        </authorList>
    </citation>
    <scope>NUCLEOTIDE SEQUENCE</scope>
</reference>
<feature type="compositionally biased region" description="Basic and acidic residues" evidence="1">
    <location>
        <begin position="164"/>
        <end position="185"/>
    </location>
</feature>
<evidence type="ECO:0000313" key="2">
    <source>
        <dbReference type="EMBL" id="CAG6499469.1"/>
    </source>
</evidence>
<feature type="region of interest" description="Disordered" evidence="1">
    <location>
        <begin position="105"/>
        <end position="193"/>
    </location>
</feature>
<dbReference type="AlphaFoldDB" id="A0A8D8GAE2"/>
<feature type="region of interest" description="Disordered" evidence="1">
    <location>
        <begin position="1"/>
        <end position="63"/>
    </location>
</feature>
<evidence type="ECO:0000256" key="1">
    <source>
        <dbReference type="SAM" id="MobiDB-lite"/>
    </source>
</evidence>
<dbReference type="EMBL" id="HBUE01137930">
    <property type="protein sequence ID" value="CAG6499469.1"/>
    <property type="molecule type" value="Transcribed_RNA"/>
</dbReference>
<feature type="compositionally biased region" description="Basic residues" evidence="1">
    <location>
        <begin position="36"/>
        <end position="45"/>
    </location>
</feature>
<dbReference type="EMBL" id="HBUE01137931">
    <property type="protein sequence ID" value="CAG6499471.1"/>
    <property type="molecule type" value="Transcribed_RNA"/>
</dbReference>
<sequence length="274" mass="29657">MFAASDQPQPDRSGLEGSTGSSASFDHSTGAGVYRRISRAKVGGRPRKDAGQTGFRAGRQCPGRDRVVPELARFRHRLQSGLLFVRPRNAGRSVLLRGRVQAVLSRQRPLPDEPGSTEDPAVRSGPRGPQKPRRIGLNSSRLDQLGLQLRPDRVDSGGKTPPRNHPDQPDEGRQERGRGQRDARVPHPGRSRPVSVLCLAGALHPGWKAGGRNYRSGPAGEAAQPAGQVHGTQLHHHQCLGTERVRDPLPSAAGHEPTDLCQRDVPVRFRGAVS</sequence>
<organism evidence="2">
    <name type="scientific">Culex pipiens</name>
    <name type="common">House mosquito</name>
    <dbReference type="NCBI Taxonomy" id="7175"/>
    <lineage>
        <taxon>Eukaryota</taxon>
        <taxon>Metazoa</taxon>
        <taxon>Ecdysozoa</taxon>
        <taxon>Arthropoda</taxon>
        <taxon>Hexapoda</taxon>
        <taxon>Insecta</taxon>
        <taxon>Pterygota</taxon>
        <taxon>Neoptera</taxon>
        <taxon>Endopterygota</taxon>
        <taxon>Diptera</taxon>
        <taxon>Nematocera</taxon>
        <taxon>Culicoidea</taxon>
        <taxon>Culicidae</taxon>
        <taxon>Culicinae</taxon>
        <taxon>Culicini</taxon>
        <taxon>Culex</taxon>
        <taxon>Culex</taxon>
    </lineage>
</organism>
<name>A0A8D8GAE2_CULPI</name>